<evidence type="ECO:0000313" key="3">
    <source>
        <dbReference type="WBParaSite" id="PSU_v2.g132.t1"/>
    </source>
</evidence>
<organism evidence="2 3">
    <name type="scientific">Panagrolaimus superbus</name>
    <dbReference type="NCBI Taxonomy" id="310955"/>
    <lineage>
        <taxon>Eukaryota</taxon>
        <taxon>Metazoa</taxon>
        <taxon>Ecdysozoa</taxon>
        <taxon>Nematoda</taxon>
        <taxon>Chromadorea</taxon>
        <taxon>Rhabditida</taxon>
        <taxon>Tylenchina</taxon>
        <taxon>Panagrolaimomorpha</taxon>
        <taxon>Panagrolaimoidea</taxon>
        <taxon>Panagrolaimidae</taxon>
        <taxon>Panagrolaimus</taxon>
    </lineage>
</organism>
<dbReference type="AlphaFoldDB" id="A0A914Y6B9"/>
<proteinExistence type="predicted"/>
<dbReference type="WBParaSite" id="PSU_v2.g132.t1">
    <property type="protein sequence ID" value="PSU_v2.g132.t1"/>
    <property type="gene ID" value="PSU_v2.g132"/>
</dbReference>
<keyword evidence="2" id="KW-1185">Reference proteome</keyword>
<feature type="region of interest" description="Disordered" evidence="1">
    <location>
        <begin position="96"/>
        <end position="116"/>
    </location>
</feature>
<accession>A0A914Y6B9</accession>
<reference evidence="3" key="1">
    <citation type="submission" date="2022-11" db="UniProtKB">
        <authorList>
            <consortium name="WormBaseParasite"/>
        </authorList>
    </citation>
    <scope>IDENTIFICATION</scope>
</reference>
<evidence type="ECO:0000256" key="1">
    <source>
        <dbReference type="SAM" id="MobiDB-lite"/>
    </source>
</evidence>
<protein>
    <submittedName>
        <fullName evidence="3">C2H2-type domain-containing protein</fullName>
    </submittedName>
</protein>
<sequence>MGCATYPIAGLYRLAALDCRCGTECGCAADAGHSKPAYPCALAGPVPAGNCTDGWSLRAVVQCHQATGRRHCCPLHAAGACDRFYSGRADQGHLAHHTATGGSGTGHGWTGLEPANTGRRTLHAGSICPQALNAPPKEEAS</sequence>
<evidence type="ECO:0000313" key="2">
    <source>
        <dbReference type="Proteomes" id="UP000887577"/>
    </source>
</evidence>
<dbReference type="Proteomes" id="UP000887577">
    <property type="component" value="Unplaced"/>
</dbReference>
<name>A0A914Y6B9_9BILA</name>